<dbReference type="AlphaFoldDB" id="A0A7G8BRK5"/>
<dbReference type="HAMAP" id="MF_01805">
    <property type="entry name" value="ScpA"/>
    <property type="match status" value="1"/>
</dbReference>
<dbReference type="Gene3D" id="1.10.10.580">
    <property type="entry name" value="Structural maintenance of chromosome 1. Chain E"/>
    <property type="match status" value="1"/>
</dbReference>
<dbReference type="GO" id="GO:0051301">
    <property type="term" value="P:cell division"/>
    <property type="evidence" value="ECO:0007669"/>
    <property type="project" value="UniProtKB-KW"/>
</dbReference>
<comment type="function">
    <text evidence="2">Participates in chromosomal partition during cell division. May act via the formation of a condensin-like complex containing Smc and ScpB that pull DNA away from mid-cell into both cell halves.</text>
</comment>
<proteinExistence type="inferred from homology"/>
<dbReference type="GO" id="GO:0005737">
    <property type="term" value="C:cytoplasm"/>
    <property type="evidence" value="ECO:0007669"/>
    <property type="project" value="UniProtKB-SubCell"/>
</dbReference>
<dbReference type="PANTHER" id="PTHR33969:SF2">
    <property type="entry name" value="SEGREGATION AND CONDENSATION PROTEIN A"/>
    <property type="match status" value="1"/>
</dbReference>
<dbReference type="GO" id="GO:0007059">
    <property type="term" value="P:chromosome segregation"/>
    <property type="evidence" value="ECO:0007669"/>
    <property type="project" value="UniProtKB-UniRule"/>
</dbReference>
<feature type="compositionally biased region" description="Basic and acidic residues" evidence="3">
    <location>
        <begin position="27"/>
        <end position="37"/>
    </location>
</feature>
<dbReference type="Gene3D" id="6.10.250.2410">
    <property type="match status" value="1"/>
</dbReference>
<evidence type="ECO:0000256" key="2">
    <source>
        <dbReference type="HAMAP-Rule" id="MF_01805"/>
    </source>
</evidence>
<comment type="subunit">
    <text evidence="2">Component of a cohesin-like complex composed of ScpA, ScpB and the Smc homodimer, in which ScpA and ScpB bind to the head domain of Smc. The presence of the three proteins is required for the association of the complex with DNA.</text>
</comment>
<keyword evidence="5" id="KW-1185">Reference proteome</keyword>
<comment type="subcellular location">
    <subcellularLocation>
        <location evidence="2">Cytoplasm</location>
    </subcellularLocation>
    <text evidence="2">Associated with two foci at the outer edges of the nucleoid region in young cells, and at four foci within both cell halves in older cells.</text>
</comment>
<dbReference type="Pfam" id="PF02616">
    <property type="entry name" value="SMC_ScpA"/>
    <property type="match status" value="1"/>
</dbReference>
<evidence type="ECO:0000313" key="5">
    <source>
        <dbReference type="Proteomes" id="UP000515312"/>
    </source>
</evidence>
<feature type="region of interest" description="Disordered" evidence="3">
    <location>
        <begin position="1"/>
        <end position="37"/>
    </location>
</feature>
<reference evidence="4 5" key="1">
    <citation type="submission" date="2020-08" db="EMBL/GenBank/DDBJ databases">
        <title>Edaphobacter telluris sp. nov. and Acidobacterium dinghuensis sp. nov., two acidobacteria isolated from forest soil.</title>
        <authorList>
            <person name="Fu J."/>
            <person name="Qiu L."/>
        </authorList>
    </citation>
    <scope>NUCLEOTIDE SEQUENCE [LARGE SCALE GENOMIC DNA]</scope>
    <source>
        <strain evidence="4">4Y35</strain>
    </source>
</reference>
<sequence>MGHPGVESQASAEASSPSPSVPATAKKSAERSDKDKKEDSAFPFSVTVGRVYDGPLDLLLDLIRKQDIDIYDIPIAKITAQFLAYVEQLKATDVDTAGEFIYMASLLIHIKSKMLLPRSPIETVEGEEIDPRRELVARLLEHERFKNAAQMLSQKQLIEESTWSNPSLKEFRNDEGPEQEIAADTVDLVRVFREILDRLKERPVLDVEEDSVTVGQMIDYVRRRLITEDKPVALRKLLGHAKSERTLIAMFLALLELVRLQAILLRQEQNFSDIFVKKHADFERVINDRMNQMRDDWA</sequence>
<name>A0A7G8BRK5_9BACT</name>
<evidence type="ECO:0000256" key="3">
    <source>
        <dbReference type="SAM" id="MobiDB-lite"/>
    </source>
</evidence>
<dbReference type="EMBL" id="CP060394">
    <property type="protein sequence ID" value="QNI35175.1"/>
    <property type="molecule type" value="Genomic_DNA"/>
</dbReference>
<gene>
    <name evidence="2" type="primary">scpA</name>
    <name evidence="4" type="ORF">H7849_24420</name>
</gene>
<comment type="similarity">
    <text evidence="2">Belongs to the ScpA family.</text>
</comment>
<keyword evidence="2" id="KW-0159">Chromosome partition</keyword>
<keyword evidence="2" id="KW-0132">Cell division</keyword>
<dbReference type="GO" id="GO:0006260">
    <property type="term" value="P:DNA replication"/>
    <property type="evidence" value="ECO:0007669"/>
    <property type="project" value="UniProtKB-UniRule"/>
</dbReference>
<keyword evidence="2" id="KW-0963">Cytoplasm</keyword>
<dbReference type="Proteomes" id="UP000515312">
    <property type="component" value="Chromosome"/>
</dbReference>
<evidence type="ECO:0000256" key="1">
    <source>
        <dbReference type="ARBA" id="ARBA00044777"/>
    </source>
</evidence>
<dbReference type="KEGG" id="adin:H7849_24420"/>
<evidence type="ECO:0000313" key="4">
    <source>
        <dbReference type="EMBL" id="QNI35175.1"/>
    </source>
</evidence>
<protein>
    <recommendedName>
        <fullName evidence="1 2">Segregation and condensation protein A</fullName>
    </recommendedName>
</protein>
<dbReference type="InterPro" id="IPR003768">
    <property type="entry name" value="ScpA"/>
</dbReference>
<feature type="compositionally biased region" description="Low complexity" evidence="3">
    <location>
        <begin position="1"/>
        <end position="26"/>
    </location>
</feature>
<accession>A0A7G8BRK5</accession>
<organism evidence="4 5">
    <name type="scientific">Alloacidobacterium dinghuense</name>
    <dbReference type="NCBI Taxonomy" id="2763107"/>
    <lineage>
        <taxon>Bacteria</taxon>
        <taxon>Pseudomonadati</taxon>
        <taxon>Acidobacteriota</taxon>
        <taxon>Terriglobia</taxon>
        <taxon>Terriglobales</taxon>
        <taxon>Acidobacteriaceae</taxon>
        <taxon>Alloacidobacterium</taxon>
    </lineage>
</organism>
<dbReference type="PANTHER" id="PTHR33969">
    <property type="entry name" value="SEGREGATION AND CONDENSATION PROTEIN A"/>
    <property type="match status" value="1"/>
</dbReference>
<dbReference type="InterPro" id="IPR023093">
    <property type="entry name" value="ScpA-like_C"/>
</dbReference>
<keyword evidence="2" id="KW-0131">Cell cycle</keyword>